<comment type="caution">
    <text evidence="2">The sequence shown here is derived from an EMBL/GenBank/DDBJ whole genome shotgun (WGS) entry which is preliminary data.</text>
</comment>
<reference evidence="2 3" key="1">
    <citation type="submission" date="2018-09" db="EMBL/GenBank/DDBJ databases">
        <authorList>
            <person name="Le Fleche-Mateos A."/>
        </authorList>
    </citation>
    <scope>NUCLEOTIDE SEQUENCE [LARGE SCALE GENOMIC DNA]</scope>
    <source>
        <strain evidence="2 3">DSM 30078</strain>
    </source>
</reference>
<evidence type="ECO:0000313" key="3">
    <source>
        <dbReference type="Proteomes" id="UP000284119"/>
    </source>
</evidence>
<accession>A0ABX9NVD6</accession>
<dbReference type="EMBL" id="RAHG01000021">
    <property type="protein sequence ID" value="RJT08786.1"/>
    <property type="molecule type" value="Genomic_DNA"/>
</dbReference>
<dbReference type="Proteomes" id="UP000284119">
    <property type="component" value="Unassembled WGS sequence"/>
</dbReference>
<evidence type="ECO:0000256" key="1">
    <source>
        <dbReference type="SAM" id="MobiDB-lite"/>
    </source>
</evidence>
<dbReference type="Pfam" id="PF03889">
    <property type="entry name" value="ArfA"/>
    <property type="match status" value="1"/>
</dbReference>
<feature type="region of interest" description="Disordered" evidence="1">
    <location>
        <begin position="30"/>
        <end position="51"/>
    </location>
</feature>
<organism evidence="2 3">
    <name type="scientific">Rahnella inusitata</name>
    <dbReference type="NCBI Taxonomy" id="58169"/>
    <lineage>
        <taxon>Bacteria</taxon>
        <taxon>Pseudomonadati</taxon>
        <taxon>Pseudomonadota</taxon>
        <taxon>Gammaproteobacteria</taxon>
        <taxon>Enterobacterales</taxon>
        <taxon>Yersiniaceae</taxon>
        <taxon>Rahnella</taxon>
    </lineage>
</organism>
<keyword evidence="3" id="KW-1185">Reference proteome</keyword>
<evidence type="ECO:0000313" key="2">
    <source>
        <dbReference type="EMBL" id="RJT08786.1"/>
    </source>
</evidence>
<dbReference type="RefSeq" id="WP_112168259.1">
    <property type="nucleotide sequence ID" value="NZ_JBFUVM010000001.1"/>
</dbReference>
<sequence length="74" mass="8541">MSNYKHQRGTIQDNALQALLHDPLFKQRIEKNQKGKGSYRRKEKNGKGSYLEGSVKCSFEYSTLPFLKQGNLVH</sequence>
<protein>
    <submittedName>
        <fullName evidence="2">Ribosome alternative rescue factor ArfA</fullName>
    </submittedName>
</protein>
<proteinExistence type="predicted"/>
<name>A0ABX9NVD6_9GAMM</name>
<dbReference type="InterPro" id="IPR005589">
    <property type="entry name" value="ArfA"/>
</dbReference>
<gene>
    <name evidence="2" type="primary">arfA</name>
    <name evidence="2" type="ORF">D5396_22210</name>
</gene>